<feature type="compositionally biased region" description="Polar residues" evidence="1">
    <location>
        <begin position="52"/>
        <end position="69"/>
    </location>
</feature>
<proteinExistence type="predicted"/>
<sequence length="125" mass="13472">MSTSWSRSIISQSRATLTAVSMLSPVTMTARTSALRKVRMTAVVSGLSRFSMTRSPTKVRPHSSSSRGSRCTLARPAVRGRWARASTRWPCCVYHVNVAPKSGGTDSGLERDAMVSGAPLQNTSK</sequence>
<reference evidence="2" key="1">
    <citation type="submission" date="2019-12" db="EMBL/GenBank/DDBJ databases">
        <title>An insight into the sialome of adult female Ixodes ricinus ticks feeding for 6 days.</title>
        <authorList>
            <person name="Perner J."/>
            <person name="Ribeiro J.M.C."/>
        </authorList>
    </citation>
    <scope>NUCLEOTIDE SEQUENCE</scope>
    <source>
        <strain evidence="2">Semi-engorged</strain>
        <tissue evidence="2">Salivary glands</tissue>
    </source>
</reference>
<dbReference type="AlphaFoldDB" id="A0A6B0UPJ2"/>
<protein>
    <submittedName>
        <fullName evidence="2">Uncharacterized protein</fullName>
    </submittedName>
</protein>
<evidence type="ECO:0000313" key="2">
    <source>
        <dbReference type="EMBL" id="MXU91739.1"/>
    </source>
</evidence>
<feature type="region of interest" description="Disordered" evidence="1">
    <location>
        <begin position="52"/>
        <end position="72"/>
    </location>
</feature>
<dbReference type="EMBL" id="GIFC01009656">
    <property type="protein sequence ID" value="MXU91739.1"/>
    <property type="molecule type" value="Transcribed_RNA"/>
</dbReference>
<feature type="region of interest" description="Disordered" evidence="1">
    <location>
        <begin position="100"/>
        <end position="125"/>
    </location>
</feature>
<accession>A0A6B0UPJ2</accession>
<organism evidence="2">
    <name type="scientific">Ixodes ricinus</name>
    <name type="common">Common tick</name>
    <name type="synonym">Acarus ricinus</name>
    <dbReference type="NCBI Taxonomy" id="34613"/>
    <lineage>
        <taxon>Eukaryota</taxon>
        <taxon>Metazoa</taxon>
        <taxon>Ecdysozoa</taxon>
        <taxon>Arthropoda</taxon>
        <taxon>Chelicerata</taxon>
        <taxon>Arachnida</taxon>
        <taxon>Acari</taxon>
        <taxon>Parasitiformes</taxon>
        <taxon>Ixodida</taxon>
        <taxon>Ixodoidea</taxon>
        <taxon>Ixodidae</taxon>
        <taxon>Ixodinae</taxon>
        <taxon>Ixodes</taxon>
    </lineage>
</organism>
<name>A0A6B0UPJ2_IXORI</name>
<evidence type="ECO:0000256" key="1">
    <source>
        <dbReference type="SAM" id="MobiDB-lite"/>
    </source>
</evidence>